<feature type="compositionally biased region" description="Polar residues" evidence="1">
    <location>
        <begin position="258"/>
        <end position="286"/>
    </location>
</feature>
<evidence type="ECO:0000313" key="3">
    <source>
        <dbReference type="Proteomes" id="UP000310158"/>
    </source>
</evidence>
<evidence type="ECO:0000256" key="1">
    <source>
        <dbReference type="SAM" id="MobiDB-lite"/>
    </source>
</evidence>
<dbReference type="EMBL" id="SGPL01000004">
    <property type="protein sequence ID" value="THH21355.1"/>
    <property type="molecule type" value="Genomic_DNA"/>
</dbReference>
<dbReference type="AlphaFoldDB" id="A0A4S4M8B0"/>
<protein>
    <submittedName>
        <fullName evidence="2">Uncharacterized protein</fullName>
    </submittedName>
</protein>
<organism evidence="2 3">
    <name type="scientific">Bondarzewia mesenterica</name>
    <dbReference type="NCBI Taxonomy" id="1095465"/>
    <lineage>
        <taxon>Eukaryota</taxon>
        <taxon>Fungi</taxon>
        <taxon>Dikarya</taxon>
        <taxon>Basidiomycota</taxon>
        <taxon>Agaricomycotina</taxon>
        <taxon>Agaricomycetes</taxon>
        <taxon>Russulales</taxon>
        <taxon>Bondarzewiaceae</taxon>
        <taxon>Bondarzewia</taxon>
    </lineage>
</organism>
<dbReference type="Proteomes" id="UP000310158">
    <property type="component" value="Unassembled WGS sequence"/>
</dbReference>
<reference evidence="2 3" key="1">
    <citation type="submission" date="2019-02" db="EMBL/GenBank/DDBJ databases">
        <title>Genome sequencing of the rare red list fungi Bondarzewia mesenterica.</title>
        <authorList>
            <person name="Buettner E."/>
            <person name="Kellner H."/>
        </authorList>
    </citation>
    <scope>NUCLEOTIDE SEQUENCE [LARGE SCALE GENOMIC DNA]</scope>
    <source>
        <strain evidence="2 3">DSM 108281</strain>
    </source>
</reference>
<dbReference type="OrthoDB" id="2755479at2759"/>
<sequence>MSQAIPSFPSRCDLDPCTISGGSESLYTPMMQLLKMDGFGLTRGSMLNNSRLSVFSSYSHGSGKYRPCLIMDPGEYDGEGVTIQPPSICAMGTFSGTPRHMLATVFQHFVVPIAPNPNCREGEPTLHTIPSWHEPSQWLLAYEYEAISDVSAPWTHHKDPGSTFRLSVESWAVLEEVLDERYESWKQCLLNDPRCEEDARQNLKVHPEFFMPSQKLLITCLRSQACKIQQVENDRKTLNYSRTSQPASRLHINASTHRISNGHSGMTSSPSSPRVSFQTPPSQSGPRKSGWSRVSRVFGSKLRINASAPSLPFAASVNTNRRKKEPITSSPRATTRGDSRPSAKISTTNRFDILFPSEKDDSSESEEHESEGEGRGGNAASSLSDSDLSEIMPLNTRSTPTSRGALTKHSNSSKTSLRSIISLRRAPRPSVRAM</sequence>
<comment type="caution">
    <text evidence="2">The sequence shown here is derived from an EMBL/GenBank/DDBJ whole genome shotgun (WGS) entry which is preliminary data.</text>
</comment>
<name>A0A4S4M8B0_9AGAM</name>
<proteinExistence type="predicted"/>
<keyword evidence="3" id="KW-1185">Reference proteome</keyword>
<evidence type="ECO:0000313" key="2">
    <source>
        <dbReference type="EMBL" id="THH21355.1"/>
    </source>
</evidence>
<feature type="compositionally biased region" description="Polar residues" evidence="1">
    <location>
        <begin position="395"/>
        <end position="419"/>
    </location>
</feature>
<gene>
    <name evidence="2" type="ORF">EW146_g198</name>
</gene>
<feature type="region of interest" description="Disordered" evidence="1">
    <location>
        <begin position="258"/>
        <end position="293"/>
    </location>
</feature>
<accession>A0A4S4M8B0</accession>
<feature type="region of interest" description="Disordered" evidence="1">
    <location>
        <begin position="315"/>
        <end position="434"/>
    </location>
</feature>